<dbReference type="Proteomes" id="UP000499080">
    <property type="component" value="Unassembled WGS sequence"/>
</dbReference>
<protein>
    <submittedName>
        <fullName evidence="1">Uncharacterized protein</fullName>
    </submittedName>
</protein>
<reference evidence="1 2" key="1">
    <citation type="journal article" date="2019" name="Sci. Rep.">
        <title>Orb-weaving spider Araneus ventricosus genome elucidates the spidroin gene catalogue.</title>
        <authorList>
            <person name="Kono N."/>
            <person name="Nakamura H."/>
            <person name="Ohtoshi R."/>
            <person name="Moran D.A.P."/>
            <person name="Shinohara A."/>
            <person name="Yoshida Y."/>
            <person name="Fujiwara M."/>
            <person name="Mori M."/>
            <person name="Tomita M."/>
            <person name="Arakawa K."/>
        </authorList>
    </citation>
    <scope>NUCLEOTIDE SEQUENCE [LARGE SCALE GENOMIC DNA]</scope>
</reference>
<proteinExistence type="predicted"/>
<feature type="non-terminal residue" evidence="1">
    <location>
        <position position="1"/>
    </location>
</feature>
<keyword evidence="2" id="KW-1185">Reference proteome</keyword>
<dbReference type="EMBL" id="BGPR01037788">
    <property type="protein sequence ID" value="GBO13477.1"/>
    <property type="molecule type" value="Genomic_DNA"/>
</dbReference>
<accession>A0A4Y2UPL8</accession>
<evidence type="ECO:0000313" key="1">
    <source>
        <dbReference type="EMBL" id="GBO13477.1"/>
    </source>
</evidence>
<dbReference type="AlphaFoldDB" id="A0A4Y2UPL8"/>
<evidence type="ECO:0000313" key="2">
    <source>
        <dbReference type="Proteomes" id="UP000499080"/>
    </source>
</evidence>
<gene>
    <name evidence="1" type="ORF">AVEN_121982_1</name>
</gene>
<comment type="caution">
    <text evidence="1">The sequence shown here is derived from an EMBL/GenBank/DDBJ whole genome shotgun (WGS) entry which is preliminary data.</text>
</comment>
<sequence>TEISILETDSELQNLTYTYFEKVENGDESKYFENSELAQILEPDDWDAYLTYKCDLQETFEEK</sequence>
<organism evidence="1 2">
    <name type="scientific">Araneus ventricosus</name>
    <name type="common">Orbweaver spider</name>
    <name type="synonym">Epeira ventricosa</name>
    <dbReference type="NCBI Taxonomy" id="182803"/>
    <lineage>
        <taxon>Eukaryota</taxon>
        <taxon>Metazoa</taxon>
        <taxon>Ecdysozoa</taxon>
        <taxon>Arthropoda</taxon>
        <taxon>Chelicerata</taxon>
        <taxon>Arachnida</taxon>
        <taxon>Araneae</taxon>
        <taxon>Araneomorphae</taxon>
        <taxon>Entelegynae</taxon>
        <taxon>Araneoidea</taxon>
        <taxon>Araneidae</taxon>
        <taxon>Araneus</taxon>
    </lineage>
</organism>
<name>A0A4Y2UPL8_ARAVE</name>